<keyword evidence="2" id="KW-0677">Repeat</keyword>
<dbReference type="GeneID" id="130462921"/>
<feature type="domain" description="Gnk2-homologous" evidence="5">
    <location>
        <begin position="34"/>
        <end position="142"/>
    </location>
</feature>
<dbReference type="InterPro" id="IPR038408">
    <property type="entry name" value="GNK2_sf"/>
</dbReference>
<evidence type="ECO:0000256" key="3">
    <source>
        <dbReference type="SAM" id="Phobius"/>
    </source>
</evidence>
<gene>
    <name evidence="7" type="primary">LOC130462921</name>
</gene>
<feature type="chain" id="PRO_5047005266" evidence="4">
    <location>
        <begin position="17"/>
        <end position="289"/>
    </location>
</feature>
<feature type="signal peptide" evidence="4">
    <location>
        <begin position="1"/>
        <end position="16"/>
    </location>
</feature>
<keyword evidence="6" id="KW-1185">Reference proteome</keyword>
<name>A0ABM3QWZ5_SPIOL</name>
<accession>A0ABM3QWZ5</accession>
<evidence type="ECO:0000313" key="7">
    <source>
        <dbReference type="RefSeq" id="XP_056687885.1"/>
    </source>
</evidence>
<reference evidence="6" key="1">
    <citation type="journal article" date="2021" name="Nat. Commun.">
        <title>Genomic analyses provide insights into spinach domestication and the genetic basis of agronomic traits.</title>
        <authorList>
            <person name="Cai X."/>
            <person name="Sun X."/>
            <person name="Xu C."/>
            <person name="Sun H."/>
            <person name="Wang X."/>
            <person name="Ge C."/>
            <person name="Zhang Z."/>
            <person name="Wang Q."/>
            <person name="Fei Z."/>
            <person name="Jiao C."/>
            <person name="Wang Q."/>
        </authorList>
    </citation>
    <scope>NUCLEOTIDE SEQUENCE [LARGE SCALE GENOMIC DNA]</scope>
    <source>
        <strain evidence="6">cv. Varoflay</strain>
    </source>
</reference>
<organism evidence="6 7">
    <name type="scientific">Spinacia oleracea</name>
    <name type="common">Spinach</name>
    <dbReference type="NCBI Taxonomy" id="3562"/>
    <lineage>
        <taxon>Eukaryota</taxon>
        <taxon>Viridiplantae</taxon>
        <taxon>Streptophyta</taxon>
        <taxon>Embryophyta</taxon>
        <taxon>Tracheophyta</taxon>
        <taxon>Spermatophyta</taxon>
        <taxon>Magnoliopsida</taxon>
        <taxon>eudicotyledons</taxon>
        <taxon>Gunneridae</taxon>
        <taxon>Pentapetalae</taxon>
        <taxon>Caryophyllales</taxon>
        <taxon>Chenopodiaceae</taxon>
        <taxon>Chenopodioideae</taxon>
        <taxon>Anserineae</taxon>
        <taxon>Spinacia</taxon>
    </lineage>
</organism>
<feature type="domain" description="Gnk2-homologous" evidence="5">
    <location>
        <begin position="151"/>
        <end position="261"/>
    </location>
</feature>
<dbReference type="InterPro" id="IPR002902">
    <property type="entry name" value="GNK2"/>
</dbReference>
<evidence type="ECO:0000256" key="1">
    <source>
        <dbReference type="ARBA" id="ARBA00022729"/>
    </source>
</evidence>
<dbReference type="PROSITE" id="PS51473">
    <property type="entry name" value="GNK2"/>
    <property type="match status" value="2"/>
</dbReference>
<dbReference type="Pfam" id="PF01657">
    <property type="entry name" value="Stress-antifung"/>
    <property type="match status" value="2"/>
</dbReference>
<evidence type="ECO:0000259" key="5">
    <source>
        <dbReference type="PROSITE" id="PS51473"/>
    </source>
</evidence>
<evidence type="ECO:0000256" key="4">
    <source>
        <dbReference type="SAM" id="SignalP"/>
    </source>
</evidence>
<protein>
    <submittedName>
        <fullName evidence="7">Cysteine-rich repeat secretory protein 7</fullName>
    </submittedName>
</protein>
<proteinExistence type="predicted"/>
<dbReference type="Proteomes" id="UP000813463">
    <property type="component" value="Chromosome 6"/>
</dbReference>
<dbReference type="RefSeq" id="XP_056687885.1">
    <property type="nucleotide sequence ID" value="XM_056831907.1"/>
</dbReference>
<evidence type="ECO:0000313" key="6">
    <source>
        <dbReference type="Proteomes" id="UP000813463"/>
    </source>
</evidence>
<feature type="transmembrane region" description="Helical" evidence="3">
    <location>
        <begin position="268"/>
        <end position="288"/>
    </location>
</feature>
<keyword evidence="3" id="KW-1133">Transmembrane helix</keyword>
<reference evidence="7" key="2">
    <citation type="submission" date="2025-08" db="UniProtKB">
        <authorList>
            <consortium name="RefSeq"/>
        </authorList>
    </citation>
    <scope>IDENTIFICATION</scope>
    <source>
        <tissue evidence="7">Leaf</tissue>
    </source>
</reference>
<sequence length="289" mass="32244">MAWAIPLFLITTLICSGPGLILNAAEEEDFDGVSSVCYGNSTKKNNSKNLEFQNNVHLLLSVLGYESSSLHPPLTFLNTSVGRVSDRAYGSYLCRGDLSVRQCHNCLVNLTNFMSALEIDNSECIGFGRFLWCMVRYANTPKFAVYEEGLVFSHNSIGENVSVSDYRQYNETLSNTVQGLIIEAGNGNNWDKTNFATRVVEVTGSREKIYVLVQCTADISPMDCGNCLRELYSRIPDCCNGSQGGLLIHANCLMKYNNQSFFGVANRGFLPSYIHMTFFLLLTMYFSFL</sequence>
<keyword evidence="3" id="KW-0812">Transmembrane</keyword>
<dbReference type="CDD" id="cd23509">
    <property type="entry name" value="Gnk2-like"/>
    <property type="match status" value="2"/>
</dbReference>
<dbReference type="PANTHER" id="PTHR32099">
    <property type="entry name" value="CYSTEINE-RICH REPEAT SECRETORY PROTEIN"/>
    <property type="match status" value="1"/>
</dbReference>
<keyword evidence="1 4" id="KW-0732">Signal</keyword>
<dbReference type="PANTHER" id="PTHR32099:SF71">
    <property type="entry name" value="CYSTEINE-RICH REPEAT SECRETORY PROTEIN 7"/>
    <property type="match status" value="1"/>
</dbReference>
<dbReference type="Gene3D" id="3.30.430.20">
    <property type="entry name" value="Gnk2 domain, C-X8-C-X2-C motif"/>
    <property type="match status" value="2"/>
</dbReference>
<evidence type="ECO:0000256" key="2">
    <source>
        <dbReference type="ARBA" id="ARBA00022737"/>
    </source>
</evidence>
<keyword evidence="3" id="KW-0472">Membrane</keyword>